<keyword evidence="1" id="KW-0472">Membrane</keyword>
<organism evidence="2">
    <name type="scientific">Mus musculus</name>
    <name type="common">Mouse</name>
    <dbReference type="NCBI Taxonomy" id="10090"/>
    <lineage>
        <taxon>Eukaryota</taxon>
        <taxon>Metazoa</taxon>
        <taxon>Chordata</taxon>
        <taxon>Craniata</taxon>
        <taxon>Vertebrata</taxon>
        <taxon>Euteleostomi</taxon>
        <taxon>Mammalia</taxon>
        <taxon>Eutheria</taxon>
        <taxon>Euarchontoglires</taxon>
        <taxon>Glires</taxon>
        <taxon>Rodentia</taxon>
        <taxon>Myomorpha</taxon>
        <taxon>Muroidea</taxon>
        <taxon>Muridae</taxon>
        <taxon>Murinae</taxon>
        <taxon>Mus</taxon>
        <taxon>Mus</taxon>
    </lineage>
</organism>
<reference evidence="2" key="3">
    <citation type="journal article" date="2000" name="Genome Res.">
        <title>RIKEN integrated sequence analysis (RISA) system--384-format sequencing pipeline with 384 multicapillary sequencer.</title>
        <authorList>
            <person name="Shibata K."/>
            <person name="Itoh M."/>
            <person name="Aizawa K."/>
            <person name="Nagaoka S."/>
            <person name="Sasaki N."/>
            <person name="Carninci P."/>
            <person name="Konno H."/>
            <person name="Akiyama J."/>
            <person name="Nishi K."/>
            <person name="Kitsunai T."/>
            <person name="Tashiro H."/>
            <person name="Itoh M."/>
            <person name="Sumi N."/>
            <person name="Ishii Y."/>
            <person name="Nakamura S."/>
            <person name="Hazama M."/>
            <person name="Nishine T."/>
            <person name="Harada A."/>
            <person name="Yamamoto R."/>
            <person name="Matsumoto H."/>
            <person name="Sakaguchi S."/>
            <person name="Ikegami T."/>
            <person name="Kashiwagi K."/>
            <person name="Fujiwake S."/>
            <person name="Inoue K."/>
            <person name="Togawa Y."/>
            <person name="Izawa M."/>
            <person name="Ohara E."/>
            <person name="Watahiki M."/>
            <person name="Yoneda Y."/>
            <person name="Ishikawa T."/>
            <person name="Ozawa K."/>
            <person name="Tanaka T."/>
            <person name="Matsuura S."/>
            <person name="Kawai J."/>
            <person name="Okazaki Y."/>
            <person name="Muramatsu M."/>
            <person name="Inoue Y."/>
            <person name="Kira A."/>
            <person name="Hayashizaki Y."/>
        </authorList>
    </citation>
    <scope>NUCLEOTIDE SEQUENCE</scope>
    <source>
        <strain evidence="2">C57BL/6J</strain>
        <tissue evidence="2">Whole body</tissue>
    </source>
</reference>
<protein>
    <submittedName>
        <fullName evidence="2">Uncharacterized protein</fullName>
    </submittedName>
</protein>
<reference evidence="2" key="1">
    <citation type="journal article" date="1999" name="Methods Enzymol.">
        <title>High-efficiency full-length cDNA cloning.</title>
        <authorList>
            <person name="Carninci P."/>
            <person name="Hayashizaki Y."/>
        </authorList>
    </citation>
    <scope>NUCLEOTIDE SEQUENCE</scope>
    <source>
        <strain evidence="2">C57BL/6J</strain>
        <tissue evidence="2">Whole body</tissue>
    </source>
</reference>
<dbReference type="AlphaFoldDB" id="Q3UR77"/>
<reference evidence="2" key="2">
    <citation type="journal article" date="2000" name="Genome Res.">
        <title>Normalization and subtraction of cap-trapper-selected cDNAs to prepare full-length cDNA libraries for rapid discovery of new genes.</title>
        <authorList>
            <person name="Carninci P."/>
            <person name="Shibata Y."/>
            <person name="Hayatsu N."/>
            <person name="Sugahara Y."/>
            <person name="Shibata K."/>
            <person name="Itoh M."/>
            <person name="Konno H."/>
            <person name="Okazaki Y."/>
            <person name="Muramatsu M."/>
            <person name="Hayashizaki Y."/>
        </authorList>
    </citation>
    <scope>NUCLEOTIDE SEQUENCE</scope>
    <source>
        <strain evidence="2">C57BL/6J</strain>
        <tissue evidence="2">Whole body</tissue>
    </source>
</reference>
<reference evidence="2" key="6">
    <citation type="submission" date="2004-03" db="EMBL/GenBank/DDBJ databases">
        <authorList>
            <person name="Arakawa T."/>
            <person name="Carninci P."/>
            <person name="Fukuda S."/>
            <person name="Hashizume W."/>
            <person name="Hayashida K."/>
            <person name="Hori F."/>
            <person name="Iida J."/>
            <person name="Imamura K."/>
            <person name="Imotani K."/>
            <person name="Itoh M."/>
            <person name="Kanagawa S."/>
            <person name="Kawai J."/>
            <person name="Kojima M."/>
            <person name="Konno H."/>
            <person name="Murata M."/>
            <person name="Nakamura M."/>
            <person name="Ninomiya N."/>
            <person name="Nishiyori H."/>
            <person name="Nomura K."/>
            <person name="Ohno M."/>
            <person name="Sakazume N."/>
            <person name="Sano H."/>
            <person name="Sasaki D."/>
            <person name="Shibata K."/>
            <person name="Shiraki T."/>
            <person name="Tagami M."/>
            <person name="Tagami Y."/>
            <person name="Waki K."/>
            <person name="Watahiki A."/>
            <person name="Muramatsu M."/>
            <person name="Hayashizaki Y."/>
        </authorList>
    </citation>
    <scope>NUCLEOTIDE SEQUENCE</scope>
    <source>
        <strain evidence="2">C57BL/6J</strain>
        <tissue evidence="2">Whole body</tissue>
    </source>
</reference>
<reference evidence="2" key="4">
    <citation type="journal article" date="2001" name="Nature">
        <title>Functional annotation of a full-length mouse cDNA collection.</title>
        <authorList>
            <consortium name="The RIKEN Genome Exploration Research Group Phase II Team and the FANTOM Consortium"/>
        </authorList>
    </citation>
    <scope>NUCLEOTIDE SEQUENCE</scope>
    <source>
        <strain evidence="2">C57BL/6J</strain>
        <tissue evidence="2">Whole body</tissue>
    </source>
</reference>
<reference evidence="2" key="5">
    <citation type="journal article" date="2002" name="Nature">
        <title>Analysis of the mouse transcriptome based on functional annotation of 60,770 full-length cDNAs.</title>
        <authorList>
            <consortium name="The FANTOM Consortium and the RIKEN Genome Exploration Research Group Phase I and II Team"/>
        </authorList>
    </citation>
    <scope>NUCLEOTIDE SEQUENCE</scope>
    <source>
        <strain evidence="2">C57BL/6J</strain>
        <tissue evidence="2">Whole body</tissue>
    </source>
</reference>
<gene>
    <name evidence="3" type="primary">Gm10433</name>
</gene>
<dbReference type="AGR" id="MGI:3642010"/>
<dbReference type="MGI" id="MGI:3642010">
    <property type="gene designation" value="Gm10433"/>
</dbReference>
<evidence type="ECO:0000313" key="2">
    <source>
        <dbReference type="EMBL" id="BAE24811.1"/>
    </source>
</evidence>
<reference evidence="2" key="7">
    <citation type="journal article" date="2005" name="Science">
        <title>The Transcriptional Landscape of the Mammalian Genome.</title>
        <authorList>
            <consortium name="The FANTOM Consortium"/>
            <consortium name="Riken Genome Exploration Research Group and Genome Science Group (Genome Network Project Core Group)"/>
        </authorList>
    </citation>
    <scope>NUCLEOTIDE SEQUENCE</scope>
    <source>
        <strain evidence="2">C57BL/6J</strain>
        <tissue evidence="2">Whole body</tissue>
    </source>
</reference>
<evidence type="ECO:0000313" key="3">
    <source>
        <dbReference type="MGI" id="MGI:3642010"/>
    </source>
</evidence>
<keyword evidence="1" id="KW-1133">Transmembrane helix</keyword>
<reference evidence="2" key="8">
    <citation type="journal article" date="2005" name="Science">
        <title>Antisense Transcription in the Mammalian Transcriptome.</title>
        <authorList>
            <consortium name="RIKEN Genome Exploration Research Group and Genome Science Group (Genome Network Project Core Group) and the FANTOM Consortium"/>
        </authorList>
    </citation>
    <scope>NUCLEOTIDE SEQUENCE</scope>
    <source>
        <strain evidence="2">C57BL/6J</strain>
        <tissue evidence="2">Whole body</tissue>
    </source>
</reference>
<sequence length="88" mass="9825">MTQQHALGVVAWWGLRSPGLLAFGACLLRVLILLLLPRLLLPRLLLPRLLLTPQLFNFGSESTSDLLCCFGRLISQRMKRRSAPSVCP</sequence>
<evidence type="ECO:0000256" key="1">
    <source>
        <dbReference type="SAM" id="Phobius"/>
    </source>
</evidence>
<dbReference type="EMBL" id="AK141725">
    <property type="protein sequence ID" value="BAE24811.1"/>
    <property type="molecule type" value="mRNA"/>
</dbReference>
<keyword evidence="1" id="KW-0812">Transmembrane</keyword>
<accession>Q3UR77</accession>
<proteinExistence type="evidence at transcript level"/>
<name>Q3UR77_MOUSE</name>
<feature type="transmembrane region" description="Helical" evidence="1">
    <location>
        <begin position="20"/>
        <end position="41"/>
    </location>
</feature>